<feature type="compositionally biased region" description="Basic residues" evidence="3">
    <location>
        <begin position="282"/>
        <end position="304"/>
    </location>
</feature>
<feature type="compositionally biased region" description="Pro residues" evidence="3">
    <location>
        <begin position="309"/>
        <end position="322"/>
    </location>
</feature>
<dbReference type="PANTHER" id="PTHR45947:SF3">
    <property type="entry name" value="SULFOQUINOVOSYL TRANSFERASE SQD2"/>
    <property type="match status" value="1"/>
</dbReference>
<evidence type="ECO:0000256" key="3">
    <source>
        <dbReference type="SAM" id="MobiDB-lite"/>
    </source>
</evidence>
<reference evidence="5 6" key="1">
    <citation type="submission" date="2023-06" db="EMBL/GenBank/DDBJ databases">
        <authorList>
            <person name="Oyuntsetseg B."/>
            <person name="Kim S.B."/>
        </authorList>
    </citation>
    <scope>NUCLEOTIDE SEQUENCE [LARGE SCALE GENOMIC DNA]</scope>
    <source>
        <strain evidence="5 6">2-15</strain>
    </source>
</reference>
<evidence type="ECO:0000256" key="2">
    <source>
        <dbReference type="ARBA" id="ARBA00022679"/>
    </source>
</evidence>
<feature type="compositionally biased region" description="Low complexity" evidence="3">
    <location>
        <begin position="243"/>
        <end position="256"/>
    </location>
</feature>
<dbReference type="PANTHER" id="PTHR45947">
    <property type="entry name" value="SULFOQUINOVOSYL TRANSFERASE SQD2"/>
    <property type="match status" value="1"/>
</dbReference>
<keyword evidence="2 5" id="KW-0808">Transferase</keyword>
<proteinExistence type="predicted"/>
<keyword evidence="1 5" id="KW-0328">Glycosyltransferase</keyword>
<keyword evidence="6" id="KW-1185">Reference proteome</keyword>
<evidence type="ECO:0000313" key="6">
    <source>
        <dbReference type="Proteomes" id="UP001236014"/>
    </source>
</evidence>
<dbReference type="AlphaFoldDB" id="A0A9Y2N1E7"/>
<accession>A0A9Y2N1E7</accession>
<dbReference type="Gene3D" id="3.40.50.2000">
    <property type="entry name" value="Glycogen Phosphorylase B"/>
    <property type="match status" value="1"/>
</dbReference>
<evidence type="ECO:0000259" key="4">
    <source>
        <dbReference type="Pfam" id="PF13439"/>
    </source>
</evidence>
<dbReference type="RefSeq" id="WP_285973465.1">
    <property type="nucleotide sequence ID" value="NZ_CP127294.1"/>
</dbReference>
<dbReference type="GO" id="GO:0016758">
    <property type="term" value="F:hexosyltransferase activity"/>
    <property type="evidence" value="ECO:0007669"/>
    <property type="project" value="TreeGrafter"/>
</dbReference>
<dbReference type="InterPro" id="IPR028098">
    <property type="entry name" value="Glyco_trans_4-like_N"/>
</dbReference>
<feature type="region of interest" description="Disordered" evidence="3">
    <location>
        <begin position="231"/>
        <end position="256"/>
    </location>
</feature>
<dbReference type="InterPro" id="IPR050194">
    <property type="entry name" value="Glycosyltransferase_grp1"/>
</dbReference>
<dbReference type="GO" id="GO:1901137">
    <property type="term" value="P:carbohydrate derivative biosynthetic process"/>
    <property type="evidence" value="ECO:0007669"/>
    <property type="project" value="UniProtKB-ARBA"/>
</dbReference>
<evidence type="ECO:0000256" key="1">
    <source>
        <dbReference type="ARBA" id="ARBA00022676"/>
    </source>
</evidence>
<sequence>MRIAFVTETWLPSTDGIVTRLVATVRELHARGHDVLVIAPEAGGPSTLAGARVRTVRAAGAKFLYGGKRWGLPLPRVGRYLREFDPDVVHLVNPAFLGTAGLLAARKQNRRTVASYHTDIARYARHYRLGAAVPLIWTLLRALHRRAHLNLATSSASVDDLARHGIGQVRLWPRGVDLERFRPAPSRRTDGRPVALYVGRLAPEKACTGSAPWPRRPAASASCWSATARTAPTSNAPCRRARSSPACSTATPSPRPTARQICCLPVHNGHSRPRAAGSARQRPARPCRRKPRGALDARRHHGRRVLPPSAGPPTCPPTPAPC</sequence>
<gene>
    <name evidence="5" type="ORF">QRX50_20085</name>
</gene>
<dbReference type="KEGG" id="acab:QRX50_20085"/>
<organism evidence="5 6">
    <name type="scientific">Amycolatopsis carbonis</name>
    <dbReference type="NCBI Taxonomy" id="715471"/>
    <lineage>
        <taxon>Bacteria</taxon>
        <taxon>Bacillati</taxon>
        <taxon>Actinomycetota</taxon>
        <taxon>Actinomycetes</taxon>
        <taxon>Pseudonocardiales</taxon>
        <taxon>Pseudonocardiaceae</taxon>
        <taxon>Amycolatopsis</taxon>
    </lineage>
</organism>
<name>A0A9Y2N1E7_9PSEU</name>
<dbReference type="Proteomes" id="UP001236014">
    <property type="component" value="Chromosome"/>
</dbReference>
<feature type="region of interest" description="Disordered" evidence="3">
    <location>
        <begin position="270"/>
        <end position="322"/>
    </location>
</feature>
<dbReference type="EMBL" id="CP127294">
    <property type="protein sequence ID" value="WIX82902.1"/>
    <property type="molecule type" value="Genomic_DNA"/>
</dbReference>
<dbReference type="Pfam" id="PF13439">
    <property type="entry name" value="Glyco_transf_4"/>
    <property type="match status" value="1"/>
</dbReference>
<feature type="domain" description="Glycosyltransferase subfamily 4-like N-terminal" evidence="4">
    <location>
        <begin position="15"/>
        <end position="180"/>
    </location>
</feature>
<evidence type="ECO:0000313" key="5">
    <source>
        <dbReference type="EMBL" id="WIX82902.1"/>
    </source>
</evidence>
<dbReference type="SUPFAM" id="SSF53756">
    <property type="entry name" value="UDP-Glycosyltransferase/glycogen phosphorylase"/>
    <property type="match status" value="1"/>
</dbReference>
<protein>
    <submittedName>
        <fullName evidence="5">Glycosyltransferase</fullName>
        <ecNumber evidence="5">2.4.-.-</ecNumber>
    </submittedName>
</protein>
<dbReference type="EC" id="2.4.-.-" evidence="5"/>